<dbReference type="Pfam" id="PF25589">
    <property type="entry name" value="DUF7935"/>
    <property type="match status" value="1"/>
</dbReference>
<protein>
    <submittedName>
        <fullName evidence="2">Uncharacterized protein</fullName>
    </submittedName>
</protein>
<dbReference type="STRING" id="271157.SAMN05444396_106212"/>
<proteinExistence type="predicted"/>
<keyword evidence="1" id="KW-1133">Transmembrane helix</keyword>
<sequence>MDSSKIIEILAYSLPSLITGAVAYLLFSSYFKDQQNNRRWLLQKDSQPSILPLRLQAYERLTLLMERINPSQMMVRVNPLSTDKFDYQNLVIAQIDQEFEHNLSQQIYVSEECWSIITTAKNATIQIICLATQSQKVSNADSLREFVINELIEKQSPSFAALSYIRNEVGQLW</sequence>
<organism evidence="2 3">
    <name type="scientific">Flavobacterium segetis</name>
    <dbReference type="NCBI Taxonomy" id="271157"/>
    <lineage>
        <taxon>Bacteria</taxon>
        <taxon>Pseudomonadati</taxon>
        <taxon>Bacteroidota</taxon>
        <taxon>Flavobacteriia</taxon>
        <taxon>Flavobacteriales</taxon>
        <taxon>Flavobacteriaceae</taxon>
        <taxon>Flavobacterium</taxon>
    </lineage>
</organism>
<reference evidence="3" key="1">
    <citation type="submission" date="2016-11" db="EMBL/GenBank/DDBJ databases">
        <authorList>
            <person name="Varghese N."/>
            <person name="Submissions S."/>
        </authorList>
    </citation>
    <scope>NUCLEOTIDE SEQUENCE [LARGE SCALE GENOMIC DNA]</scope>
    <source>
        <strain evidence="3">DSM 19741</strain>
    </source>
</reference>
<evidence type="ECO:0000256" key="1">
    <source>
        <dbReference type="SAM" id="Phobius"/>
    </source>
</evidence>
<keyword evidence="1" id="KW-0472">Membrane</keyword>
<keyword evidence="1" id="KW-0812">Transmembrane</keyword>
<evidence type="ECO:0000313" key="2">
    <source>
        <dbReference type="EMBL" id="SHG24320.1"/>
    </source>
</evidence>
<dbReference type="AlphaFoldDB" id="A0A1M5I8V7"/>
<dbReference type="OrthoDB" id="1493032at2"/>
<dbReference type="Proteomes" id="UP000184036">
    <property type="component" value="Unassembled WGS sequence"/>
</dbReference>
<accession>A0A1M5I8V7</accession>
<dbReference type="RefSeq" id="WP_072991957.1">
    <property type="nucleotide sequence ID" value="NZ_FQWE01000006.1"/>
</dbReference>
<evidence type="ECO:0000313" key="3">
    <source>
        <dbReference type="Proteomes" id="UP000184036"/>
    </source>
</evidence>
<dbReference type="EMBL" id="FQWE01000006">
    <property type="protein sequence ID" value="SHG24320.1"/>
    <property type="molecule type" value="Genomic_DNA"/>
</dbReference>
<gene>
    <name evidence="2" type="ORF">SAMN05444396_106212</name>
</gene>
<name>A0A1M5I8V7_9FLAO</name>
<feature type="transmembrane region" description="Helical" evidence="1">
    <location>
        <begin position="12"/>
        <end position="31"/>
    </location>
</feature>
<dbReference type="InterPro" id="IPR057695">
    <property type="entry name" value="DUF7935"/>
</dbReference>
<keyword evidence="3" id="KW-1185">Reference proteome</keyword>